<accession>A0A1B6ESJ2</accession>
<sequence>YSFCLFTSLVNVLVTTEEKPLAVSQEAKYLLLLDDKISRLLQSSKKEDGQHLLQNVELYWQKFKEFDKLVQTNSTFSDSAFHMIKLGTPIFMKLEFNFD</sequence>
<dbReference type="AlphaFoldDB" id="A0A1B6ESJ2"/>
<dbReference type="EMBL" id="GECZ01028843">
    <property type="protein sequence ID" value="JAS40926.1"/>
    <property type="molecule type" value="Transcribed_RNA"/>
</dbReference>
<protein>
    <submittedName>
        <fullName evidence="1">Uncharacterized protein</fullName>
    </submittedName>
</protein>
<gene>
    <name evidence="1" type="ORF">g.407</name>
    <name evidence="2" type="ORF">g.408</name>
</gene>
<feature type="non-terminal residue" evidence="1">
    <location>
        <position position="99"/>
    </location>
</feature>
<organism evidence="1">
    <name type="scientific">Cuerna arida</name>
    <dbReference type="NCBI Taxonomy" id="1464854"/>
    <lineage>
        <taxon>Eukaryota</taxon>
        <taxon>Metazoa</taxon>
        <taxon>Ecdysozoa</taxon>
        <taxon>Arthropoda</taxon>
        <taxon>Hexapoda</taxon>
        <taxon>Insecta</taxon>
        <taxon>Pterygota</taxon>
        <taxon>Neoptera</taxon>
        <taxon>Paraneoptera</taxon>
        <taxon>Hemiptera</taxon>
        <taxon>Auchenorrhyncha</taxon>
        <taxon>Membracoidea</taxon>
        <taxon>Cicadellidae</taxon>
        <taxon>Cicadellinae</taxon>
        <taxon>Proconiini</taxon>
        <taxon>Cuerna</taxon>
    </lineage>
</organism>
<proteinExistence type="predicted"/>
<name>A0A1B6ESJ2_9HEMI</name>
<reference evidence="1" key="1">
    <citation type="submission" date="2015-11" db="EMBL/GenBank/DDBJ databases">
        <title>De novo transcriptome assembly of four potential Pierce s Disease insect vectors from Arizona vineyards.</title>
        <authorList>
            <person name="Tassone E.E."/>
        </authorList>
    </citation>
    <scope>NUCLEOTIDE SEQUENCE</scope>
</reference>
<dbReference type="EMBL" id="GECZ01003428">
    <property type="protein sequence ID" value="JAS66341.1"/>
    <property type="molecule type" value="Transcribed_RNA"/>
</dbReference>
<feature type="non-terminal residue" evidence="1">
    <location>
        <position position="1"/>
    </location>
</feature>
<evidence type="ECO:0000313" key="2">
    <source>
        <dbReference type="EMBL" id="JAS66341.1"/>
    </source>
</evidence>
<evidence type="ECO:0000313" key="1">
    <source>
        <dbReference type="EMBL" id="JAS40926.1"/>
    </source>
</evidence>